<name>A0AAD7DWW8_MYCRO</name>
<evidence type="ECO:0000313" key="1">
    <source>
        <dbReference type="EMBL" id="KAJ7701117.1"/>
    </source>
</evidence>
<organism evidence="1 2">
    <name type="scientific">Mycena rosella</name>
    <name type="common">Pink bonnet</name>
    <name type="synonym">Agaricus rosellus</name>
    <dbReference type="NCBI Taxonomy" id="1033263"/>
    <lineage>
        <taxon>Eukaryota</taxon>
        <taxon>Fungi</taxon>
        <taxon>Dikarya</taxon>
        <taxon>Basidiomycota</taxon>
        <taxon>Agaricomycotina</taxon>
        <taxon>Agaricomycetes</taxon>
        <taxon>Agaricomycetidae</taxon>
        <taxon>Agaricales</taxon>
        <taxon>Marasmiineae</taxon>
        <taxon>Mycenaceae</taxon>
        <taxon>Mycena</taxon>
    </lineage>
</organism>
<dbReference type="EMBL" id="JARKIE010000018">
    <property type="protein sequence ID" value="KAJ7701117.1"/>
    <property type="molecule type" value="Genomic_DNA"/>
</dbReference>
<sequence length="287" mass="32722">MSSDVLLEEFEVRLLPGHRSPVFSIANKSSNRFTTNQNQQHAIWAPLKRRPTVPTIPKEQTEGWERTREILPPALFITHDLLEVGAEVLKFAPIPDVSASLLLSIWDSVQGVDMQCCTNLLLSVQLELHKPGNKVEKEMAKPMEKLVETFTQVRDFLLKQAHRPFLKRYLKHEEILRDISGCETLLSGALSMFSLQVQMRILKQVKETEDGREAENRTILDALLWAQQQRLPGLPDEHDDILPALQSLHSTQNTLDFAHDTADLRGLMCEALAQNSDVEMLRVLQMF</sequence>
<protein>
    <submittedName>
        <fullName evidence="1">Uncharacterized protein</fullName>
    </submittedName>
</protein>
<proteinExistence type="predicted"/>
<gene>
    <name evidence="1" type="ORF">B0H17DRAFT_1195411</name>
</gene>
<dbReference type="AlphaFoldDB" id="A0AAD7DWW8"/>
<keyword evidence="2" id="KW-1185">Reference proteome</keyword>
<dbReference type="Proteomes" id="UP001221757">
    <property type="component" value="Unassembled WGS sequence"/>
</dbReference>
<reference evidence="1" key="1">
    <citation type="submission" date="2023-03" db="EMBL/GenBank/DDBJ databases">
        <title>Massive genome expansion in bonnet fungi (Mycena s.s.) driven by repeated elements and novel gene families across ecological guilds.</title>
        <authorList>
            <consortium name="Lawrence Berkeley National Laboratory"/>
            <person name="Harder C.B."/>
            <person name="Miyauchi S."/>
            <person name="Viragh M."/>
            <person name="Kuo A."/>
            <person name="Thoen E."/>
            <person name="Andreopoulos B."/>
            <person name="Lu D."/>
            <person name="Skrede I."/>
            <person name="Drula E."/>
            <person name="Henrissat B."/>
            <person name="Morin E."/>
            <person name="Kohler A."/>
            <person name="Barry K."/>
            <person name="LaButti K."/>
            <person name="Morin E."/>
            <person name="Salamov A."/>
            <person name="Lipzen A."/>
            <person name="Mereny Z."/>
            <person name="Hegedus B."/>
            <person name="Baldrian P."/>
            <person name="Stursova M."/>
            <person name="Weitz H."/>
            <person name="Taylor A."/>
            <person name="Grigoriev I.V."/>
            <person name="Nagy L.G."/>
            <person name="Martin F."/>
            <person name="Kauserud H."/>
        </authorList>
    </citation>
    <scope>NUCLEOTIDE SEQUENCE</scope>
    <source>
        <strain evidence="1">CBHHK067</strain>
    </source>
</reference>
<comment type="caution">
    <text evidence="1">The sequence shown here is derived from an EMBL/GenBank/DDBJ whole genome shotgun (WGS) entry which is preliminary data.</text>
</comment>
<accession>A0AAD7DWW8</accession>
<dbReference type="InterPro" id="IPR059179">
    <property type="entry name" value="MLKL-like_MCAfunc"/>
</dbReference>
<dbReference type="CDD" id="cd21037">
    <property type="entry name" value="MLKL_NTD"/>
    <property type="match status" value="1"/>
</dbReference>
<evidence type="ECO:0000313" key="2">
    <source>
        <dbReference type="Proteomes" id="UP001221757"/>
    </source>
</evidence>